<feature type="region of interest" description="Disordered" evidence="1">
    <location>
        <begin position="22"/>
        <end position="53"/>
    </location>
</feature>
<gene>
    <name evidence="2" type="ORF">FB476_0849</name>
</gene>
<dbReference type="Pfam" id="PF13414">
    <property type="entry name" value="TPR_11"/>
    <property type="match status" value="1"/>
</dbReference>
<dbReference type="Gene3D" id="3.40.30.10">
    <property type="entry name" value="Glutaredoxin"/>
    <property type="match status" value="1"/>
</dbReference>
<organism evidence="2 3">
    <name type="scientific">Ornithinimicrobium humiphilum</name>
    <dbReference type="NCBI Taxonomy" id="125288"/>
    <lineage>
        <taxon>Bacteria</taxon>
        <taxon>Bacillati</taxon>
        <taxon>Actinomycetota</taxon>
        <taxon>Actinomycetes</taxon>
        <taxon>Micrococcales</taxon>
        <taxon>Ornithinimicrobiaceae</taxon>
        <taxon>Ornithinimicrobium</taxon>
    </lineage>
</organism>
<sequence length="332" mass="34901">MSQQPFSTAALRGAVDLSGLGARGAQRPSAAPAGDAAGASGAKPSGGVPGRSGALVEATDATFESVVNASLTTPLVLVLWTPQVPESLQHLRELADAARAKQGRFQVVGVDLAASPGIMQALTPVLQQTFGQVSALPVVMGLLSGQPMPFYLGVQSMEQVDQLLDKFLEAAVANAVTGRVELGAEDAADDEGDEQLPPLHQEAYDAIDRGDWAAAISAYERALEQDPSDELARLGLGQVRLLERTSTLDLSAVRQAAAERPDDVRAQIEAADVDVVGGHVEDGFLRLIDVVRRTTGDDREAARKHLVELFDVVGPSDPRVQKARGSLMSALF</sequence>
<dbReference type="InterPro" id="IPR011990">
    <property type="entry name" value="TPR-like_helical_dom_sf"/>
</dbReference>
<keyword evidence="3" id="KW-1185">Reference proteome</keyword>
<dbReference type="SUPFAM" id="SSF48452">
    <property type="entry name" value="TPR-like"/>
    <property type="match status" value="1"/>
</dbReference>
<feature type="compositionally biased region" description="Low complexity" evidence="1">
    <location>
        <begin position="28"/>
        <end position="46"/>
    </location>
</feature>
<comment type="caution">
    <text evidence="2">The sequence shown here is derived from an EMBL/GenBank/DDBJ whole genome shotgun (WGS) entry which is preliminary data.</text>
</comment>
<name>A0A543KLP2_9MICO</name>
<protein>
    <submittedName>
        <fullName evidence="2">Putative thioredoxin</fullName>
    </submittedName>
</protein>
<dbReference type="SUPFAM" id="SSF52833">
    <property type="entry name" value="Thioredoxin-like"/>
    <property type="match status" value="1"/>
</dbReference>
<evidence type="ECO:0000256" key="1">
    <source>
        <dbReference type="SAM" id="MobiDB-lite"/>
    </source>
</evidence>
<dbReference type="InterPro" id="IPR036249">
    <property type="entry name" value="Thioredoxin-like_sf"/>
</dbReference>
<dbReference type="Pfam" id="PF14561">
    <property type="entry name" value="TPR_20"/>
    <property type="match status" value="1"/>
</dbReference>
<evidence type="ECO:0000313" key="3">
    <source>
        <dbReference type="Proteomes" id="UP000315133"/>
    </source>
</evidence>
<dbReference type="RefSeq" id="WP_141817678.1">
    <property type="nucleotide sequence ID" value="NZ_BAAAIL010000003.1"/>
</dbReference>
<proteinExistence type="predicted"/>
<accession>A0A543KLP2</accession>
<dbReference type="Proteomes" id="UP000315133">
    <property type="component" value="Unassembled WGS sequence"/>
</dbReference>
<dbReference type="EMBL" id="VFPU01000001">
    <property type="protein sequence ID" value="TQM95996.1"/>
    <property type="molecule type" value="Genomic_DNA"/>
</dbReference>
<evidence type="ECO:0000313" key="2">
    <source>
        <dbReference type="EMBL" id="TQM95996.1"/>
    </source>
</evidence>
<dbReference type="AlphaFoldDB" id="A0A543KLP2"/>
<dbReference type="Gene3D" id="1.25.40.10">
    <property type="entry name" value="Tetratricopeptide repeat domain"/>
    <property type="match status" value="1"/>
</dbReference>
<reference evidence="2 3" key="1">
    <citation type="submission" date="2019-06" db="EMBL/GenBank/DDBJ databases">
        <title>Sequencing the genomes of 1000 actinobacteria strains.</title>
        <authorList>
            <person name="Klenk H.-P."/>
        </authorList>
    </citation>
    <scope>NUCLEOTIDE SEQUENCE [LARGE SCALE GENOMIC DNA]</scope>
    <source>
        <strain evidence="2 3">DSM 12362</strain>
    </source>
</reference>
<dbReference type="OrthoDB" id="5181746at2"/>